<dbReference type="InterPro" id="IPR052023">
    <property type="entry name" value="Histidine_kinase_KdpD"/>
</dbReference>
<keyword evidence="17" id="KW-1185">Reference proteome</keyword>
<dbReference type="GO" id="GO:0005524">
    <property type="term" value="F:ATP binding"/>
    <property type="evidence" value="ECO:0007669"/>
    <property type="project" value="UniProtKB-KW"/>
</dbReference>
<dbReference type="InterPro" id="IPR029016">
    <property type="entry name" value="GAF-like_dom_sf"/>
</dbReference>
<dbReference type="InterPro" id="IPR014729">
    <property type="entry name" value="Rossmann-like_a/b/a_fold"/>
</dbReference>
<dbReference type="CDD" id="cd00075">
    <property type="entry name" value="HATPase"/>
    <property type="match status" value="1"/>
</dbReference>
<dbReference type="InterPro" id="IPR003018">
    <property type="entry name" value="GAF"/>
</dbReference>
<dbReference type="InterPro" id="IPR025201">
    <property type="entry name" value="KdpD_TM"/>
</dbReference>
<dbReference type="EC" id="2.7.13.3" evidence="3"/>
<comment type="catalytic activity">
    <reaction evidence="1">
        <text>ATP + protein L-histidine = ADP + protein N-phospho-L-histidine.</text>
        <dbReference type="EC" id="2.7.13.3"/>
    </reaction>
</comment>
<keyword evidence="10 14" id="KW-1133">Transmembrane helix</keyword>
<dbReference type="AlphaFoldDB" id="A0A1G7ILT7"/>
<dbReference type="InterPro" id="IPR027417">
    <property type="entry name" value="P-loop_NTPase"/>
</dbReference>
<keyword evidence="8 16" id="KW-0418">Kinase</keyword>
<dbReference type="Pfam" id="PF02702">
    <property type="entry name" value="KdpD"/>
    <property type="match status" value="1"/>
</dbReference>
<reference evidence="17" key="1">
    <citation type="submission" date="2016-10" db="EMBL/GenBank/DDBJ databases">
        <authorList>
            <person name="Varghese N."/>
            <person name="Submissions S."/>
        </authorList>
    </citation>
    <scope>NUCLEOTIDE SEQUENCE [LARGE SCALE GENOMIC DNA]</scope>
    <source>
        <strain evidence="17">DSM 23256</strain>
    </source>
</reference>
<evidence type="ECO:0000256" key="2">
    <source>
        <dbReference type="ARBA" id="ARBA00004141"/>
    </source>
</evidence>
<evidence type="ECO:0000256" key="8">
    <source>
        <dbReference type="ARBA" id="ARBA00022777"/>
    </source>
</evidence>
<evidence type="ECO:0000256" key="4">
    <source>
        <dbReference type="ARBA" id="ARBA00022553"/>
    </source>
</evidence>
<dbReference type="PRINTS" id="PR00344">
    <property type="entry name" value="BCTRLSENSOR"/>
</dbReference>
<dbReference type="SUPFAM" id="SSF55781">
    <property type="entry name" value="GAF domain-like"/>
    <property type="match status" value="1"/>
</dbReference>
<feature type="transmembrane region" description="Helical" evidence="14">
    <location>
        <begin position="430"/>
        <end position="448"/>
    </location>
</feature>
<dbReference type="Pfam" id="PF00512">
    <property type="entry name" value="HisKA"/>
    <property type="match status" value="1"/>
</dbReference>
<sequence length="909" mass="101180">MRGNIMPNGSQEKRPDPDALLERIHKETRGKLTVFLGAAAGVGKTYTMLEAAHGRLKEGVDVVIGWVDTHGREETERLVTGLPRISPRQIEYRGKRLYEMDIDAILDRKPELVLVDELAHTNIPGSRHVRRFQDVEELLQAGINVYTTLNIQHIESLNDIVAQITGVVVRETVPDYIIEQADSVQLIDIPPEELIKRLKEGKVYVPGQAEQALRNFFRPGNINALRELALRYTASRVDKDMSDYMREHRIEGPWPAAERVMVCVSASPFSAQLIRAARRLARGLQAELIAVHIETPARRPLNEKDRDRVAGNMRLAEELGAKTLTVVGNNLVQEILDVARAKNVSSIVVGKPRHSRLWDLWRGSVVDKLIRESGGINVYVIRGTAEEKAKSNVKTAPDIEPFSWKPYAGGLWMCLAVTVFGLLLKEYLEIVNIALLYQLPVTLSAFWWGRWPSYFTAVCGVAVFDFLFVPPVFTFTVADIRYCWSFLTFLIVAFVIGGRTELLRAEASAARQRERSTRALYDFSREIAAVIDLDVIAGELVKQAAETIGRSVVVMMPEQNGKLTLRAGHYLEPNASFCLTDDPAELAVASWAFEHGQAAGRSTDTLPSANYLYIPLKTTDNVVGVMGVHMTDKQVLLEEKRLIDAWAGLAAIAIERVRLADKAREAALLVESDRLRTALFNSISHELRTPLSTIVGSVSTLLDAEPVYSETARRELLENIQEGAARMERLVTNLLDTARLESGMMQLKIDWCDIEDIIGAALQRLRDSTQRYSLEINVAPDTPLLKADCVLLEQVLINLIDNAMKYSARGSEISITAEAEEKWVKVSVLDRGVGISEEDLGRVFDKFYRGQQPKYVSGTGLGLSICKGIIEAHGGIIWAERREGGGTIISFKIPTGGEEPIFSEKDGAK</sequence>
<keyword evidence="9" id="KW-0067">ATP-binding</keyword>
<dbReference type="SMART" id="SM00387">
    <property type="entry name" value="HATPase_c"/>
    <property type="match status" value="1"/>
</dbReference>
<evidence type="ECO:0000256" key="9">
    <source>
        <dbReference type="ARBA" id="ARBA00022840"/>
    </source>
</evidence>
<dbReference type="GO" id="GO:0005886">
    <property type="term" value="C:plasma membrane"/>
    <property type="evidence" value="ECO:0007669"/>
    <property type="project" value="TreeGrafter"/>
</dbReference>
<evidence type="ECO:0000259" key="15">
    <source>
        <dbReference type="PROSITE" id="PS50109"/>
    </source>
</evidence>
<dbReference type="SUPFAM" id="SSF47384">
    <property type="entry name" value="Homodimeric domain of signal transducing histidine kinase"/>
    <property type="match status" value="1"/>
</dbReference>
<evidence type="ECO:0000256" key="14">
    <source>
        <dbReference type="SAM" id="Phobius"/>
    </source>
</evidence>
<evidence type="ECO:0000313" key="17">
    <source>
        <dbReference type="Proteomes" id="UP000243333"/>
    </source>
</evidence>
<dbReference type="GO" id="GO:0042802">
    <property type="term" value="F:identical protein binding"/>
    <property type="evidence" value="ECO:0007669"/>
    <property type="project" value="UniProtKB-ARBA"/>
</dbReference>
<feature type="transmembrane region" description="Helical" evidence="14">
    <location>
        <begin position="454"/>
        <end position="475"/>
    </location>
</feature>
<evidence type="ECO:0000256" key="11">
    <source>
        <dbReference type="ARBA" id="ARBA00023012"/>
    </source>
</evidence>
<dbReference type="Pfam" id="PF13492">
    <property type="entry name" value="GAF_3"/>
    <property type="match status" value="1"/>
</dbReference>
<dbReference type="SUPFAM" id="SSF52402">
    <property type="entry name" value="Adenine nucleotide alpha hydrolases-like"/>
    <property type="match status" value="1"/>
</dbReference>
<dbReference type="Gene3D" id="1.20.120.620">
    <property type="entry name" value="Backbone structure of the membrane domain of e. Coli histidine kinase receptor kdpd"/>
    <property type="match status" value="1"/>
</dbReference>
<dbReference type="Pfam" id="PF02518">
    <property type="entry name" value="HATPase_c"/>
    <property type="match status" value="1"/>
</dbReference>
<dbReference type="SUPFAM" id="SSF55874">
    <property type="entry name" value="ATPase domain of HSP90 chaperone/DNA topoisomerase II/histidine kinase"/>
    <property type="match status" value="1"/>
</dbReference>
<dbReference type="Gene3D" id="1.10.287.130">
    <property type="match status" value="1"/>
</dbReference>
<dbReference type="Pfam" id="PF13493">
    <property type="entry name" value="DUF4118"/>
    <property type="match status" value="1"/>
</dbReference>
<dbReference type="InterPro" id="IPR036890">
    <property type="entry name" value="HATPase_C_sf"/>
</dbReference>
<dbReference type="Gene3D" id="3.40.50.300">
    <property type="entry name" value="P-loop containing nucleotide triphosphate hydrolases"/>
    <property type="match status" value="1"/>
</dbReference>
<dbReference type="GO" id="GO:0005737">
    <property type="term" value="C:cytoplasm"/>
    <property type="evidence" value="ECO:0007669"/>
    <property type="project" value="UniProtKB-ARBA"/>
</dbReference>
<gene>
    <name evidence="16" type="ORF">SAMN05660235_00526</name>
</gene>
<feature type="domain" description="Histidine kinase" evidence="15">
    <location>
        <begin position="682"/>
        <end position="897"/>
    </location>
</feature>
<dbReference type="InterPro" id="IPR003852">
    <property type="entry name" value="Sig_transdc_His_kinase_KdpD_N"/>
</dbReference>
<name>A0A1G7ILT7_9FIRM</name>
<dbReference type="EMBL" id="FNBU01000003">
    <property type="protein sequence ID" value="SDF13661.1"/>
    <property type="molecule type" value="Genomic_DNA"/>
</dbReference>
<dbReference type="Gene3D" id="3.30.450.40">
    <property type="match status" value="1"/>
</dbReference>
<dbReference type="Pfam" id="PF00582">
    <property type="entry name" value="Usp"/>
    <property type="match status" value="1"/>
</dbReference>
<dbReference type="FunFam" id="3.40.50.300:FF:000483">
    <property type="entry name" value="Sensor histidine kinase KdpD"/>
    <property type="match status" value="1"/>
</dbReference>
<evidence type="ECO:0000256" key="7">
    <source>
        <dbReference type="ARBA" id="ARBA00022741"/>
    </source>
</evidence>
<dbReference type="SMART" id="SM00388">
    <property type="entry name" value="HisKA"/>
    <property type="match status" value="1"/>
</dbReference>
<keyword evidence="12 14" id="KW-0472">Membrane</keyword>
<evidence type="ECO:0000256" key="13">
    <source>
        <dbReference type="ARBA" id="ARBA00057300"/>
    </source>
</evidence>
<dbReference type="InterPro" id="IPR036097">
    <property type="entry name" value="HisK_dim/P_sf"/>
</dbReference>
<evidence type="ECO:0000256" key="1">
    <source>
        <dbReference type="ARBA" id="ARBA00000085"/>
    </source>
</evidence>
<dbReference type="InterPro" id="IPR004358">
    <property type="entry name" value="Sig_transdc_His_kin-like_C"/>
</dbReference>
<dbReference type="InterPro" id="IPR003661">
    <property type="entry name" value="HisK_dim/P_dom"/>
</dbReference>
<organism evidence="16 17">
    <name type="scientific">Sporolituus thermophilus DSM 23256</name>
    <dbReference type="NCBI Taxonomy" id="1123285"/>
    <lineage>
        <taxon>Bacteria</taxon>
        <taxon>Bacillati</taxon>
        <taxon>Bacillota</taxon>
        <taxon>Negativicutes</taxon>
        <taxon>Selenomonadales</taxon>
        <taxon>Sporomusaceae</taxon>
        <taxon>Sporolituus</taxon>
    </lineage>
</organism>
<dbReference type="InterPro" id="IPR038318">
    <property type="entry name" value="KdpD_sf"/>
</dbReference>
<keyword evidence="11" id="KW-0902">Two-component regulatory system</keyword>
<dbReference type="InterPro" id="IPR006016">
    <property type="entry name" value="UspA"/>
</dbReference>
<evidence type="ECO:0000256" key="10">
    <source>
        <dbReference type="ARBA" id="ARBA00022989"/>
    </source>
</evidence>
<dbReference type="InterPro" id="IPR003594">
    <property type="entry name" value="HATPase_dom"/>
</dbReference>
<dbReference type="InterPro" id="IPR005467">
    <property type="entry name" value="His_kinase_dom"/>
</dbReference>
<evidence type="ECO:0000313" key="16">
    <source>
        <dbReference type="EMBL" id="SDF13661.1"/>
    </source>
</evidence>
<evidence type="ECO:0000256" key="5">
    <source>
        <dbReference type="ARBA" id="ARBA00022679"/>
    </source>
</evidence>
<dbReference type="Proteomes" id="UP000243333">
    <property type="component" value="Unassembled WGS sequence"/>
</dbReference>
<dbReference type="Gene3D" id="3.40.50.620">
    <property type="entry name" value="HUPs"/>
    <property type="match status" value="1"/>
</dbReference>
<dbReference type="PANTHER" id="PTHR45569:SF1">
    <property type="entry name" value="SENSOR PROTEIN KDPD"/>
    <property type="match status" value="1"/>
</dbReference>
<dbReference type="PROSITE" id="PS50109">
    <property type="entry name" value="HIS_KIN"/>
    <property type="match status" value="1"/>
</dbReference>
<accession>A0A1G7ILT7</accession>
<comment type="function">
    <text evidence="13">Member of the two-component regulatory system KdpD/KdpE involved in the regulation of the kdp operon. KdpD may function as a membrane-associated protein kinase that phosphorylates KdpE in response to environmental signals.</text>
</comment>
<keyword evidence="5" id="KW-0808">Transferase</keyword>
<keyword evidence="4" id="KW-0597">Phosphoprotein</keyword>
<keyword evidence="6 14" id="KW-0812">Transmembrane</keyword>
<evidence type="ECO:0000256" key="3">
    <source>
        <dbReference type="ARBA" id="ARBA00012438"/>
    </source>
</evidence>
<dbReference type="CDD" id="cd01987">
    <property type="entry name" value="USP_KdpD-like"/>
    <property type="match status" value="1"/>
</dbReference>
<dbReference type="STRING" id="1123285.SAMN05660235_00526"/>
<dbReference type="Gene3D" id="3.30.565.10">
    <property type="entry name" value="Histidine kinase-like ATPase, C-terminal domain"/>
    <property type="match status" value="1"/>
</dbReference>
<evidence type="ECO:0000256" key="6">
    <source>
        <dbReference type="ARBA" id="ARBA00022692"/>
    </source>
</evidence>
<evidence type="ECO:0000256" key="12">
    <source>
        <dbReference type="ARBA" id="ARBA00023136"/>
    </source>
</evidence>
<proteinExistence type="predicted"/>
<comment type="subcellular location">
    <subcellularLocation>
        <location evidence="2">Membrane</location>
        <topology evidence="2">Multi-pass membrane protein</topology>
    </subcellularLocation>
</comment>
<dbReference type="FunFam" id="3.30.565.10:FF:000042">
    <property type="entry name" value="Two-component sensor histidine kinase KdpD"/>
    <property type="match status" value="1"/>
</dbReference>
<keyword evidence="7" id="KW-0547">Nucleotide-binding</keyword>
<dbReference type="CDD" id="cd00082">
    <property type="entry name" value="HisKA"/>
    <property type="match status" value="1"/>
</dbReference>
<dbReference type="GO" id="GO:0000155">
    <property type="term" value="F:phosphorelay sensor kinase activity"/>
    <property type="evidence" value="ECO:0007669"/>
    <property type="project" value="InterPro"/>
</dbReference>
<dbReference type="PANTHER" id="PTHR45569">
    <property type="entry name" value="SENSOR PROTEIN KDPD"/>
    <property type="match status" value="1"/>
</dbReference>
<feature type="transmembrane region" description="Helical" evidence="14">
    <location>
        <begin position="404"/>
        <end position="423"/>
    </location>
</feature>
<feature type="transmembrane region" description="Helical" evidence="14">
    <location>
        <begin position="482"/>
        <end position="498"/>
    </location>
</feature>
<protein>
    <recommendedName>
        <fullName evidence="3">histidine kinase</fullName>
        <ecNumber evidence="3">2.7.13.3</ecNumber>
    </recommendedName>
</protein>